<dbReference type="PATRIC" id="fig|49547.3.peg.120"/>
<proteinExistence type="predicted"/>
<dbReference type="STRING" id="49547.MBCUR_01130"/>
<gene>
    <name evidence="1" type="ORF">MBCUR_01130</name>
</gene>
<dbReference type="AlphaFoldDB" id="A0A166DZK7"/>
<reference evidence="1 2" key="1">
    <citation type="submission" date="2016-04" db="EMBL/GenBank/DDBJ databases">
        <title>Genome sequence of Methanobrevibacter curvatus DSM 11111.</title>
        <authorList>
            <person name="Poehlein A."/>
            <person name="Seedorf H."/>
            <person name="Daniel R."/>
        </authorList>
    </citation>
    <scope>NUCLEOTIDE SEQUENCE [LARGE SCALE GENOMIC DNA]</scope>
    <source>
        <strain evidence="1 2">DSM 11111</strain>
    </source>
</reference>
<name>A0A166DZK7_9EURY</name>
<keyword evidence="2" id="KW-1185">Reference proteome</keyword>
<protein>
    <submittedName>
        <fullName evidence="1">Uncharacterized protein</fullName>
    </submittedName>
</protein>
<sequence>MYGIYSWRDNKCETAKKTIDSENKLKKYFKNKFHQLVKKNNYTNYWYNLIPEKRNYYRNQLGITTKT</sequence>
<comment type="caution">
    <text evidence="1">The sequence shown here is derived from an EMBL/GenBank/DDBJ whole genome shotgun (WGS) entry which is preliminary data.</text>
</comment>
<organism evidence="1 2">
    <name type="scientific">Methanobrevibacter curvatus</name>
    <dbReference type="NCBI Taxonomy" id="49547"/>
    <lineage>
        <taxon>Archaea</taxon>
        <taxon>Methanobacteriati</taxon>
        <taxon>Methanobacteriota</taxon>
        <taxon>Methanomada group</taxon>
        <taxon>Methanobacteria</taxon>
        <taxon>Methanobacteriales</taxon>
        <taxon>Methanobacteriaceae</taxon>
        <taxon>Methanobrevibacter</taxon>
    </lineage>
</organism>
<dbReference type="Proteomes" id="UP000077245">
    <property type="component" value="Unassembled WGS sequence"/>
</dbReference>
<dbReference type="RefSeq" id="WP_067088885.1">
    <property type="nucleotide sequence ID" value="NZ_LWMV01000017.1"/>
</dbReference>
<dbReference type="EMBL" id="LWMV01000017">
    <property type="protein sequence ID" value="KZX16119.1"/>
    <property type="molecule type" value="Genomic_DNA"/>
</dbReference>
<evidence type="ECO:0000313" key="2">
    <source>
        <dbReference type="Proteomes" id="UP000077245"/>
    </source>
</evidence>
<evidence type="ECO:0000313" key="1">
    <source>
        <dbReference type="EMBL" id="KZX16119.1"/>
    </source>
</evidence>
<accession>A0A166DZK7</accession>